<dbReference type="InterPro" id="IPR003593">
    <property type="entry name" value="AAA+_ATPase"/>
</dbReference>
<evidence type="ECO:0000313" key="7">
    <source>
        <dbReference type="Proteomes" id="UP000248330"/>
    </source>
</evidence>
<dbReference type="PROSITE" id="PS50893">
    <property type="entry name" value="ABC_TRANSPORTER_2"/>
    <property type="match status" value="1"/>
</dbReference>
<dbReference type="PANTHER" id="PTHR43335:SF4">
    <property type="entry name" value="ABC TRANSPORTER, ATP-BINDING PROTEIN"/>
    <property type="match status" value="1"/>
</dbReference>
<sequence length="319" mass="34585">MDSEVLIEARGLTRRYGPTVAVETLDLTLRKGEILGLLGPNGAGKSTTMKMLTGNLAPSDGETRIKGVSLREEPKAAKRHLGYLPEQPPVYPELTVDEYLRYCAGLHGVAKADRDAAVDSAKRDCGLGDVGHRLVGNLSKGYQQRVGIAQAIIHRPPVVILDEPTVGLDPIQIREIRKLIKDLGANHSVILSSHILPEIQAVCSRVMIIARGRVVYNESIDATRGSGVGAITLGLRRPPEVSALQGIVGVRRVRAIEPGRFHIEHEDKADPREALAEAAARGNWGLYELSAQARTLEEIFVELTSGDEQRVGDIEKEAA</sequence>
<dbReference type="InterPro" id="IPR027417">
    <property type="entry name" value="P-loop_NTPase"/>
</dbReference>
<accession>A0A318E2F9</accession>
<dbReference type="CDD" id="cd03230">
    <property type="entry name" value="ABC_DR_subfamily_A"/>
    <property type="match status" value="1"/>
</dbReference>
<dbReference type="PANTHER" id="PTHR43335">
    <property type="entry name" value="ABC TRANSPORTER, ATP-BINDING PROTEIN"/>
    <property type="match status" value="1"/>
</dbReference>
<dbReference type="OrthoDB" id="9781337at2"/>
<keyword evidence="7" id="KW-1185">Reference proteome</keyword>
<dbReference type="SUPFAM" id="SSF52540">
    <property type="entry name" value="P-loop containing nucleoside triphosphate hydrolases"/>
    <property type="match status" value="1"/>
</dbReference>
<evidence type="ECO:0000256" key="3">
    <source>
        <dbReference type="ARBA" id="ARBA00022741"/>
    </source>
</evidence>
<proteinExistence type="inferred from homology"/>
<evidence type="ECO:0000313" key="6">
    <source>
        <dbReference type="EMBL" id="PXV64912.1"/>
    </source>
</evidence>
<reference evidence="6 7" key="1">
    <citation type="submission" date="2018-04" db="EMBL/GenBank/DDBJ databases">
        <title>Genomic Encyclopedia of Type Strains, Phase IV (KMG-IV): sequencing the most valuable type-strain genomes for metagenomic binning, comparative biology and taxonomic classification.</title>
        <authorList>
            <person name="Goeker M."/>
        </authorList>
    </citation>
    <scope>NUCLEOTIDE SEQUENCE [LARGE SCALE GENOMIC DNA]</scope>
    <source>
        <strain evidence="6 7">DSM 104150</strain>
    </source>
</reference>
<gene>
    <name evidence="6" type="ORF">C8D93_11184</name>
</gene>
<keyword evidence="2" id="KW-0813">Transport</keyword>
<evidence type="ECO:0000256" key="1">
    <source>
        <dbReference type="ARBA" id="ARBA00005417"/>
    </source>
</evidence>
<evidence type="ECO:0000256" key="2">
    <source>
        <dbReference type="ARBA" id="ARBA00022448"/>
    </source>
</evidence>
<evidence type="ECO:0000256" key="4">
    <source>
        <dbReference type="ARBA" id="ARBA00022840"/>
    </source>
</evidence>
<dbReference type="GO" id="GO:0016887">
    <property type="term" value="F:ATP hydrolysis activity"/>
    <property type="evidence" value="ECO:0007669"/>
    <property type="project" value="InterPro"/>
</dbReference>
<comment type="similarity">
    <text evidence="1">Belongs to the ABC transporter superfamily.</text>
</comment>
<dbReference type="GO" id="GO:0005524">
    <property type="term" value="F:ATP binding"/>
    <property type="evidence" value="ECO:0007669"/>
    <property type="project" value="UniProtKB-KW"/>
</dbReference>
<feature type="domain" description="ABC transporter" evidence="5">
    <location>
        <begin position="7"/>
        <end position="236"/>
    </location>
</feature>
<protein>
    <submittedName>
        <fullName evidence="6">ABC-2 type transport system ATP-binding protein</fullName>
    </submittedName>
</protein>
<dbReference type="Pfam" id="PF00005">
    <property type="entry name" value="ABC_tran"/>
    <property type="match status" value="1"/>
</dbReference>
<organism evidence="6 7">
    <name type="scientific">Sinimarinibacterium flocculans</name>
    <dbReference type="NCBI Taxonomy" id="985250"/>
    <lineage>
        <taxon>Bacteria</taxon>
        <taxon>Pseudomonadati</taxon>
        <taxon>Pseudomonadota</taxon>
        <taxon>Gammaproteobacteria</taxon>
        <taxon>Nevskiales</taxon>
        <taxon>Nevskiaceae</taxon>
        <taxon>Sinimarinibacterium</taxon>
    </lineage>
</organism>
<name>A0A318E2F9_9GAMM</name>
<dbReference type="InterPro" id="IPR003439">
    <property type="entry name" value="ABC_transporter-like_ATP-bd"/>
</dbReference>
<evidence type="ECO:0000259" key="5">
    <source>
        <dbReference type="PROSITE" id="PS50893"/>
    </source>
</evidence>
<dbReference type="SMART" id="SM00382">
    <property type="entry name" value="AAA"/>
    <property type="match status" value="1"/>
</dbReference>
<dbReference type="EMBL" id="QICN01000011">
    <property type="protein sequence ID" value="PXV64912.1"/>
    <property type="molecule type" value="Genomic_DNA"/>
</dbReference>
<dbReference type="Gene3D" id="3.40.50.300">
    <property type="entry name" value="P-loop containing nucleotide triphosphate hydrolases"/>
    <property type="match status" value="1"/>
</dbReference>
<dbReference type="RefSeq" id="WP_110266458.1">
    <property type="nucleotide sequence ID" value="NZ_CAKZQT010000005.1"/>
</dbReference>
<comment type="caution">
    <text evidence="6">The sequence shown here is derived from an EMBL/GenBank/DDBJ whole genome shotgun (WGS) entry which is preliminary data.</text>
</comment>
<dbReference type="Proteomes" id="UP000248330">
    <property type="component" value="Unassembled WGS sequence"/>
</dbReference>
<keyword evidence="4 6" id="KW-0067">ATP-binding</keyword>
<keyword evidence="3" id="KW-0547">Nucleotide-binding</keyword>
<dbReference type="AlphaFoldDB" id="A0A318E2F9"/>